<reference evidence="2" key="2">
    <citation type="submission" date="2020-10" db="UniProtKB">
        <authorList>
            <consortium name="WormBaseParasite"/>
        </authorList>
    </citation>
    <scope>IDENTIFICATION</scope>
</reference>
<evidence type="ECO:0000313" key="1">
    <source>
        <dbReference type="Proteomes" id="UP000492821"/>
    </source>
</evidence>
<reference evidence="1" key="1">
    <citation type="journal article" date="2013" name="Genetics">
        <title>The draft genome and transcriptome of Panagrellus redivivus are shaped by the harsh demands of a free-living lifestyle.</title>
        <authorList>
            <person name="Srinivasan J."/>
            <person name="Dillman A.R."/>
            <person name="Macchietto M.G."/>
            <person name="Heikkinen L."/>
            <person name="Lakso M."/>
            <person name="Fracchia K.M."/>
            <person name="Antoshechkin I."/>
            <person name="Mortazavi A."/>
            <person name="Wong G."/>
            <person name="Sternberg P.W."/>
        </authorList>
    </citation>
    <scope>NUCLEOTIDE SEQUENCE [LARGE SCALE GENOMIC DNA]</scope>
    <source>
        <strain evidence="1">MT8872</strain>
    </source>
</reference>
<keyword evidence="1" id="KW-1185">Reference proteome</keyword>
<evidence type="ECO:0000313" key="2">
    <source>
        <dbReference type="WBParaSite" id="Pan_g19707.t1"/>
    </source>
</evidence>
<proteinExistence type="predicted"/>
<name>A0A7E4ZVG9_PANRE</name>
<accession>A0A7E4ZVG9</accession>
<dbReference type="Proteomes" id="UP000492821">
    <property type="component" value="Unassembled WGS sequence"/>
</dbReference>
<protein>
    <submittedName>
        <fullName evidence="2">Uncharacterized protein</fullName>
    </submittedName>
</protein>
<sequence length="116" mass="13023">MEFLSPNSVHNKKGKPPILPPFFDLTIFMQSTPTTKRRVCANPFASEHRANAHPRFRSVGILAVTTLNVKKSRLNQCLLAGDLEGRFRRRFVECKDSDSVTMFVVAFNDGSIAVDI</sequence>
<organism evidence="1 2">
    <name type="scientific">Panagrellus redivivus</name>
    <name type="common">Microworm</name>
    <dbReference type="NCBI Taxonomy" id="6233"/>
    <lineage>
        <taxon>Eukaryota</taxon>
        <taxon>Metazoa</taxon>
        <taxon>Ecdysozoa</taxon>
        <taxon>Nematoda</taxon>
        <taxon>Chromadorea</taxon>
        <taxon>Rhabditida</taxon>
        <taxon>Tylenchina</taxon>
        <taxon>Panagrolaimomorpha</taxon>
        <taxon>Panagrolaimoidea</taxon>
        <taxon>Panagrolaimidae</taxon>
        <taxon>Panagrellus</taxon>
    </lineage>
</organism>
<dbReference type="AlphaFoldDB" id="A0A7E4ZVG9"/>
<dbReference type="WBParaSite" id="Pan_g19707.t1">
    <property type="protein sequence ID" value="Pan_g19707.t1"/>
    <property type="gene ID" value="Pan_g19707"/>
</dbReference>